<proteinExistence type="predicted"/>
<reference evidence="1 2" key="1">
    <citation type="journal article" date="2023" name="Mol. Phylogenet. Evol.">
        <title>Genome-scale phylogeny and comparative genomics of the fungal order Sordariales.</title>
        <authorList>
            <person name="Hensen N."/>
            <person name="Bonometti L."/>
            <person name="Westerberg I."/>
            <person name="Brannstrom I.O."/>
            <person name="Guillou S."/>
            <person name="Cros-Aarteil S."/>
            <person name="Calhoun S."/>
            <person name="Haridas S."/>
            <person name="Kuo A."/>
            <person name="Mondo S."/>
            <person name="Pangilinan J."/>
            <person name="Riley R."/>
            <person name="LaButti K."/>
            <person name="Andreopoulos B."/>
            <person name="Lipzen A."/>
            <person name="Chen C."/>
            <person name="Yan M."/>
            <person name="Daum C."/>
            <person name="Ng V."/>
            <person name="Clum A."/>
            <person name="Steindorff A."/>
            <person name="Ohm R.A."/>
            <person name="Martin F."/>
            <person name="Silar P."/>
            <person name="Natvig D.O."/>
            <person name="Lalanne C."/>
            <person name="Gautier V."/>
            <person name="Ament-Velasquez S.L."/>
            <person name="Kruys A."/>
            <person name="Hutchinson M.I."/>
            <person name="Powell A.J."/>
            <person name="Barry K."/>
            <person name="Miller A.N."/>
            <person name="Grigoriev I.V."/>
            <person name="Debuchy R."/>
            <person name="Gladieux P."/>
            <person name="Hiltunen Thoren M."/>
            <person name="Johannesson H."/>
        </authorList>
    </citation>
    <scope>NUCLEOTIDE SEQUENCE [LARGE SCALE GENOMIC DNA]</scope>
    <source>
        <strain evidence="1 2">FGSC 10403</strain>
    </source>
</reference>
<dbReference type="EMBL" id="JAULSX010000004">
    <property type="protein sequence ID" value="KAK3492946.1"/>
    <property type="molecule type" value="Genomic_DNA"/>
</dbReference>
<dbReference type="RefSeq" id="XP_062693404.1">
    <property type="nucleotide sequence ID" value="XM_062838233.1"/>
</dbReference>
<name>A0AAJ0I945_9PEZI</name>
<dbReference type="GeneID" id="87875855"/>
<accession>A0AAJ0I945</accession>
<organism evidence="1 2">
    <name type="scientific">Neurospora hispaniola</name>
    <dbReference type="NCBI Taxonomy" id="588809"/>
    <lineage>
        <taxon>Eukaryota</taxon>
        <taxon>Fungi</taxon>
        <taxon>Dikarya</taxon>
        <taxon>Ascomycota</taxon>
        <taxon>Pezizomycotina</taxon>
        <taxon>Sordariomycetes</taxon>
        <taxon>Sordariomycetidae</taxon>
        <taxon>Sordariales</taxon>
        <taxon>Sordariaceae</taxon>
        <taxon>Neurospora</taxon>
    </lineage>
</organism>
<comment type="caution">
    <text evidence="1">The sequence shown here is derived from an EMBL/GenBank/DDBJ whole genome shotgun (WGS) entry which is preliminary data.</text>
</comment>
<keyword evidence="2" id="KW-1185">Reference proteome</keyword>
<dbReference type="Proteomes" id="UP001285908">
    <property type="component" value="Unassembled WGS sequence"/>
</dbReference>
<evidence type="ECO:0000313" key="2">
    <source>
        <dbReference type="Proteomes" id="UP001285908"/>
    </source>
</evidence>
<gene>
    <name evidence="1" type="ORF">B0T23DRAFT_396229</name>
</gene>
<dbReference type="AlphaFoldDB" id="A0AAJ0I945"/>
<evidence type="ECO:0000313" key="1">
    <source>
        <dbReference type="EMBL" id="KAK3492946.1"/>
    </source>
</evidence>
<sequence>MTNFADSTIPSSGALLDELSTHYSFGHSSISLAMENGSIPRCSATPFRPCSHRRHEEITQITDDLFKDVFVELPEHEVEDLAMPRATGLPLTVVANLHRTEPSPQRRNILLNRTQLIGGGRRRGRGAGERENREIRTRVFDEVSRSDEKATLGVSTVKKLIQLNYDGGLSYMFMYLIVDAHLIQPKDCVNMVFGSREVTFVCMDSQEVCRNRTQADQPPRLKHP</sequence>
<protein>
    <submittedName>
        <fullName evidence="1">Uncharacterized protein</fullName>
    </submittedName>
</protein>